<keyword evidence="5 7" id="KW-0067">ATP-binding</keyword>
<dbReference type="PANTHER" id="PTHR21310:SF41">
    <property type="entry name" value="3'-PHOSPHOTRANSFERASE, PUTATIVE-RELATED"/>
    <property type="match status" value="1"/>
</dbReference>
<reference evidence="11 12" key="1">
    <citation type="journal article" date="2010" name="Stand. Genomic Sci.">
        <title>Complete genome sequence of Meiothermus silvanus type strain (VI-R2).</title>
        <authorList>
            <person name="Sikorski J."/>
            <person name="Tindall B.J."/>
            <person name="Lowry S."/>
            <person name="Lucas S."/>
            <person name="Nolan M."/>
            <person name="Copeland A."/>
            <person name="Glavina Del Rio T."/>
            <person name="Tice H."/>
            <person name="Cheng J.F."/>
            <person name="Han C."/>
            <person name="Pitluck S."/>
            <person name="Liolios K."/>
            <person name="Ivanova N."/>
            <person name="Mavromatis K."/>
            <person name="Mikhailova N."/>
            <person name="Pati A."/>
            <person name="Goodwin L."/>
            <person name="Chen A."/>
            <person name="Palaniappan K."/>
            <person name="Land M."/>
            <person name="Hauser L."/>
            <person name="Chang Y.J."/>
            <person name="Jeffries C.D."/>
            <person name="Rohde M."/>
            <person name="Goker M."/>
            <person name="Woyke T."/>
            <person name="Bristow J."/>
            <person name="Eisen J.A."/>
            <person name="Markowitz V."/>
            <person name="Hugenholtz P."/>
            <person name="Kyrpides N.C."/>
            <person name="Klenk H.P."/>
            <person name="Lapidus A."/>
        </authorList>
    </citation>
    <scope>NUCLEOTIDE SEQUENCE [LARGE SCALE GENOMIC DNA]</scope>
    <source>
        <strain evidence="12">ATCC 700542 / DSM 9946 / VI-R2</strain>
    </source>
</reference>
<keyword evidence="2 7" id="KW-0808">Transferase</keyword>
<dbReference type="OrthoDB" id="3806873at2"/>
<evidence type="ECO:0000256" key="8">
    <source>
        <dbReference type="PIRSR" id="PIRSR000706-1"/>
    </source>
</evidence>
<keyword evidence="12" id="KW-1185">Reference proteome</keyword>
<gene>
    <name evidence="11" type="ordered locus">Mesil_0966</name>
</gene>
<dbReference type="InterPro" id="IPR011009">
    <property type="entry name" value="Kinase-like_dom_sf"/>
</dbReference>
<keyword evidence="6 7" id="KW-0046">Antibiotic resistance</keyword>
<feature type="binding site" evidence="9">
    <location>
        <position position="210"/>
    </location>
    <ligand>
        <name>Mg(2+)</name>
        <dbReference type="ChEBI" id="CHEBI:18420"/>
    </ligand>
</feature>
<feature type="domain" description="Aminoglycoside phosphotransferase" evidence="10">
    <location>
        <begin position="22"/>
        <end position="263"/>
    </location>
</feature>
<evidence type="ECO:0000256" key="9">
    <source>
        <dbReference type="PIRSR" id="PIRSR000706-2"/>
    </source>
</evidence>
<dbReference type="Gene3D" id="3.90.1200.10">
    <property type="match status" value="1"/>
</dbReference>
<dbReference type="GO" id="GO:0016301">
    <property type="term" value="F:kinase activity"/>
    <property type="evidence" value="ECO:0007669"/>
    <property type="project" value="UniProtKB-KW"/>
</dbReference>
<dbReference type="PANTHER" id="PTHR21310">
    <property type="entry name" value="AMINOGLYCOSIDE PHOSPHOTRANSFERASE-RELATED-RELATED"/>
    <property type="match status" value="1"/>
</dbReference>
<evidence type="ECO:0000256" key="7">
    <source>
        <dbReference type="PIRNR" id="PIRNR000706"/>
    </source>
</evidence>
<dbReference type="STRING" id="526227.Mesil_0966"/>
<evidence type="ECO:0000256" key="3">
    <source>
        <dbReference type="ARBA" id="ARBA00022741"/>
    </source>
</evidence>
<dbReference type="CDD" id="cd05150">
    <property type="entry name" value="APH"/>
    <property type="match status" value="1"/>
</dbReference>
<evidence type="ECO:0000256" key="4">
    <source>
        <dbReference type="ARBA" id="ARBA00022777"/>
    </source>
</evidence>
<dbReference type="EMBL" id="CP002042">
    <property type="protein sequence ID" value="ADH62875.1"/>
    <property type="molecule type" value="Genomic_DNA"/>
</dbReference>
<dbReference type="GO" id="GO:0046677">
    <property type="term" value="P:response to antibiotic"/>
    <property type="evidence" value="ECO:0007669"/>
    <property type="project" value="UniProtKB-KW"/>
</dbReference>
<dbReference type="HOGENOM" id="CLU_073027_0_1_0"/>
<dbReference type="PIRSF" id="PIRSF000706">
    <property type="entry name" value="Kanamycin_kin"/>
    <property type="match status" value="1"/>
</dbReference>
<dbReference type="KEGG" id="msv:Mesil_0966"/>
<organism evidence="11 12">
    <name type="scientific">Allomeiothermus silvanus (strain ATCC 700542 / DSM 9946 / NBRC 106475 / NCIMB 13440 / VI-R2)</name>
    <name type="common">Thermus silvanus</name>
    <dbReference type="NCBI Taxonomy" id="526227"/>
    <lineage>
        <taxon>Bacteria</taxon>
        <taxon>Thermotogati</taxon>
        <taxon>Deinococcota</taxon>
        <taxon>Deinococci</taxon>
        <taxon>Thermales</taxon>
        <taxon>Thermaceae</taxon>
        <taxon>Allomeiothermus</taxon>
    </lineage>
</organism>
<dbReference type="AlphaFoldDB" id="D7BCJ0"/>
<evidence type="ECO:0000313" key="11">
    <source>
        <dbReference type="EMBL" id="ADH62875.1"/>
    </source>
</evidence>
<dbReference type="Gene3D" id="3.30.200.20">
    <property type="entry name" value="Phosphorylase Kinase, domain 1"/>
    <property type="match status" value="1"/>
</dbReference>
<evidence type="ECO:0000313" key="12">
    <source>
        <dbReference type="Proteomes" id="UP000001916"/>
    </source>
</evidence>
<feature type="active site" description="Proton acceptor" evidence="8">
    <location>
        <position position="192"/>
    </location>
</feature>
<keyword evidence="9" id="KW-0479">Metal-binding</keyword>
<keyword evidence="3 7" id="KW-0547">Nucleotide-binding</keyword>
<dbReference type="eggNOG" id="COG3231">
    <property type="taxonomic scope" value="Bacteria"/>
</dbReference>
<dbReference type="Pfam" id="PF01636">
    <property type="entry name" value="APH"/>
    <property type="match status" value="1"/>
</dbReference>
<accession>D7BCJ0</accession>
<protein>
    <submittedName>
        <fullName evidence="11">Aminoglycoside phosphotransferase</fullName>
    </submittedName>
</protein>
<dbReference type="GO" id="GO:0016773">
    <property type="term" value="F:phosphotransferase activity, alcohol group as acceptor"/>
    <property type="evidence" value="ECO:0007669"/>
    <property type="project" value="InterPro"/>
</dbReference>
<dbReference type="NCBIfam" id="NF033068">
    <property type="entry name" value="APH_3p"/>
    <property type="match status" value="1"/>
</dbReference>
<proteinExistence type="inferred from homology"/>
<evidence type="ECO:0000259" key="10">
    <source>
        <dbReference type="Pfam" id="PF01636"/>
    </source>
</evidence>
<dbReference type="InterPro" id="IPR002575">
    <property type="entry name" value="Aminoglycoside_PTrfase"/>
</dbReference>
<keyword evidence="4 7" id="KW-0418">Kinase</keyword>
<name>D7BCJ0_ALLS1</name>
<feature type="binding site" evidence="9">
    <location>
        <position position="197"/>
    </location>
    <ligand>
        <name>Mg(2+)</name>
        <dbReference type="ChEBI" id="CHEBI:18420"/>
    </ligand>
</feature>
<evidence type="ECO:0000256" key="6">
    <source>
        <dbReference type="ARBA" id="ARBA00023251"/>
    </source>
</evidence>
<comment type="similarity">
    <text evidence="1 7">Belongs to the aminoglycoside phosphotransferase family.</text>
</comment>
<dbReference type="InterPro" id="IPR024165">
    <property type="entry name" value="Kan/Strep_kinase"/>
</dbReference>
<evidence type="ECO:0000256" key="1">
    <source>
        <dbReference type="ARBA" id="ARBA00006219"/>
    </source>
</evidence>
<dbReference type="RefSeq" id="WP_013157458.1">
    <property type="nucleotide sequence ID" value="NC_014212.1"/>
</dbReference>
<dbReference type="Proteomes" id="UP000001916">
    <property type="component" value="Chromosome"/>
</dbReference>
<dbReference type="SUPFAM" id="SSF56112">
    <property type="entry name" value="Protein kinase-like (PK-like)"/>
    <property type="match status" value="1"/>
</dbReference>
<evidence type="ECO:0000256" key="5">
    <source>
        <dbReference type="ARBA" id="ARBA00022840"/>
    </source>
</evidence>
<evidence type="ECO:0000256" key="2">
    <source>
        <dbReference type="ARBA" id="ARBA00022679"/>
    </source>
</evidence>
<keyword evidence="9" id="KW-0460">Magnesium</keyword>
<sequence>MGLMLEALPQAVSRWLQGYEAEPVTVGMSGAGVYRWRKAGKPGLILKIRPDSHDPDPGFRLAPEAEKMRWLSAWVPGPEVLEYSQQDGCEYLLMTEIVGRSGAENWPPEERPRVVVAIAEALRKLHSIPLERCPFDQRLEAKLAQARQRTELGLVDLADFDERWQGKSAEEPLEVLLQTRPTDEDLVVCHGDYCLPNVLLQEGKLSGFVDLGRLGVADRYQDLALMTRSLTSDLNPQFGEGWDRVFLEAYGIREPDWTRLEFYRLLDEFL</sequence>
<dbReference type="GO" id="GO:0005524">
    <property type="term" value="F:ATP binding"/>
    <property type="evidence" value="ECO:0007669"/>
    <property type="project" value="UniProtKB-KW"/>
</dbReference>
<dbReference type="InterPro" id="IPR051678">
    <property type="entry name" value="AGP_Transferase"/>
</dbReference>
<dbReference type="GO" id="GO:0046872">
    <property type="term" value="F:metal ion binding"/>
    <property type="evidence" value="ECO:0007669"/>
    <property type="project" value="UniProtKB-KW"/>
</dbReference>